<evidence type="ECO:0000313" key="7">
    <source>
        <dbReference type="Proteomes" id="UP000306102"/>
    </source>
</evidence>
<dbReference type="SUPFAM" id="SSF53335">
    <property type="entry name" value="S-adenosyl-L-methionine-dependent methyltransferases"/>
    <property type="match status" value="2"/>
</dbReference>
<evidence type="ECO:0000256" key="3">
    <source>
        <dbReference type="ARBA" id="ARBA00022679"/>
    </source>
</evidence>
<evidence type="ECO:0000256" key="1">
    <source>
        <dbReference type="ARBA" id="ARBA00007967"/>
    </source>
</evidence>
<evidence type="ECO:0000256" key="2">
    <source>
        <dbReference type="ARBA" id="ARBA00022603"/>
    </source>
</evidence>
<dbReference type="EMBL" id="SDRB02009206">
    <property type="protein sequence ID" value="THG08674.1"/>
    <property type="molecule type" value="Genomic_DNA"/>
</dbReference>
<comment type="similarity">
    <text evidence="1">Belongs to the methyltransferase superfamily. Type-7 methyltransferase family.</text>
</comment>
<accession>A0A4S4DZZ6</accession>
<keyword evidence="5" id="KW-0460">Magnesium</keyword>
<dbReference type="InterPro" id="IPR042086">
    <property type="entry name" value="MeTrfase_capping"/>
</dbReference>
<dbReference type="InterPro" id="IPR005299">
    <property type="entry name" value="MeTrfase_7"/>
</dbReference>
<dbReference type="GO" id="GO:0008168">
    <property type="term" value="F:methyltransferase activity"/>
    <property type="evidence" value="ECO:0007669"/>
    <property type="project" value="UniProtKB-KW"/>
</dbReference>
<evidence type="ECO:0000256" key="4">
    <source>
        <dbReference type="ARBA" id="ARBA00022723"/>
    </source>
</evidence>
<name>A0A4S4DZZ6_CAMSN</name>
<dbReference type="Gene3D" id="3.40.50.150">
    <property type="entry name" value="Vaccinia Virus protein VP39"/>
    <property type="match status" value="2"/>
</dbReference>
<keyword evidence="4" id="KW-0479">Metal-binding</keyword>
<organism evidence="6 7">
    <name type="scientific">Camellia sinensis var. sinensis</name>
    <name type="common">China tea</name>
    <dbReference type="NCBI Taxonomy" id="542762"/>
    <lineage>
        <taxon>Eukaryota</taxon>
        <taxon>Viridiplantae</taxon>
        <taxon>Streptophyta</taxon>
        <taxon>Embryophyta</taxon>
        <taxon>Tracheophyta</taxon>
        <taxon>Spermatophyta</taxon>
        <taxon>Magnoliopsida</taxon>
        <taxon>eudicotyledons</taxon>
        <taxon>Gunneridae</taxon>
        <taxon>Pentapetalae</taxon>
        <taxon>asterids</taxon>
        <taxon>Ericales</taxon>
        <taxon>Theaceae</taxon>
        <taxon>Camellia</taxon>
    </lineage>
</organism>
<gene>
    <name evidence="6" type="ORF">TEA_011292</name>
</gene>
<dbReference type="GO" id="GO:0032259">
    <property type="term" value="P:methylation"/>
    <property type="evidence" value="ECO:0007669"/>
    <property type="project" value="UniProtKB-KW"/>
</dbReference>
<comment type="caution">
    <text evidence="6">The sequence shown here is derived from an EMBL/GenBank/DDBJ whole genome shotgun (WGS) entry which is preliminary data.</text>
</comment>
<sequence length="351" mass="39148">MTVPVLENAVETLLSKDIHLLQALNAADLGCAAGPATFTVISTIKRMMEKKCRELNSNLQKVASMTVPVLENAVETLFFKDIHLLQALNVADLGCAAGPATFTVISTIKRMMENKCRELNCQTLELQVYLNDLPTNDFNTLFKGLSSKVVGNKCEEVSCYVMGVAGSFHGRLFPRNSLHLVHSCFSGHWLTQAPKGLTSREGLALNKGKIYISKTSPPVVREAYLSQFYEYFTMFLNARSQEVVPNGCMVLILRGRLSSNPLDMESCFTWELLAITIAELVSQMQENDKWVRGEKFAKVARAFTEPIISNQFEHEIMDKLYDKFTHIVVSDLEAKIPKTTSIILVLSKIIG</sequence>
<evidence type="ECO:0000313" key="6">
    <source>
        <dbReference type="EMBL" id="THG08674.1"/>
    </source>
</evidence>
<keyword evidence="3" id="KW-0808">Transferase</keyword>
<keyword evidence="2" id="KW-0489">Methyltransferase</keyword>
<keyword evidence="7" id="KW-1185">Reference proteome</keyword>
<dbReference type="Gene3D" id="1.10.1200.270">
    <property type="entry name" value="Methyltransferase, alpha-helical capping domain"/>
    <property type="match status" value="2"/>
</dbReference>
<dbReference type="GO" id="GO:0046872">
    <property type="term" value="F:metal ion binding"/>
    <property type="evidence" value="ECO:0007669"/>
    <property type="project" value="UniProtKB-KW"/>
</dbReference>
<dbReference type="Proteomes" id="UP000306102">
    <property type="component" value="Unassembled WGS sequence"/>
</dbReference>
<evidence type="ECO:0000256" key="5">
    <source>
        <dbReference type="ARBA" id="ARBA00022842"/>
    </source>
</evidence>
<dbReference type="AlphaFoldDB" id="A0A4S4DZZ6"/>
<proteinExistence type="inferred from homology"/>
<dbReference type="InterPro" id="IPR029063">
    <property type="entry name" value="SAM-dependent_MTases_sf"/>
</dbReference>
<protein>
    <submittedName>
        <fullName evidence="6">Uncharacterized protein</fullName>
    </submittedName>
</protein>
<dbReference type="Pfam" id="PF03492">
    <property type="entry name" value="Methyltransf_7"/>
    <property type="match status" value="2"/>
</dbReference>
<dbReference type="PANTHER" id="PTHR31009">
    <property type="entry name" value="S-ADENOSYL-L-METHIONINE:CARBOXYL METHYLTRANSFERASE FAMILY PROTEIN"/>
    <property type="match status" value="1"/>
</dbReference>
<reference evidence="6 7" key="1">
    <citation type="journal article" date="2018" name="Proc. Natl. Acad. Sci. U.S.A.">
        <title>Draft genome sequence of Camellia sinensis var. sinensis provides insights into the evolution of the tea genome and tea quality.</title>
        <authorList>
            <person name="Wei C."/>
            <person name="Yang H."/>
            <person name="Wang S."/>
            <person name="Zhao J."/>
            <person name="Liu C."/>
            <person name="Gao L."/>
            <person name="Xia E."/>
            <person name="Lu Y."/>
            <person name="Tai Y."/>
            <person name="She G."/>
            <person name="Sun J."/>
            <person name="Cao H."/>
            <person name="Tong W."/>
            <person name="Gao Q."/>
            <person name="Li Y."/>
            <person name="Deng W."/>
            <person name="Jiang X."/>
            <person name="Wang W."/>
            <person name="Chen Q."/>
            <person name="Zhang S."/>
            <person name="Li H."/>
            <person name="Wu J."/>
            <person name="Wang P."/>
            <person name="Li P."/>
            <person name="Shi C."/>
            <person name="Zheng F."/>
            <person name="Jian J."/>
            <person name="Huang B."/>
            <person name="Shan D."/>
            <person name="Shi M."/>
            <person name="Fang C."/>
            <person name="Yue Y."/>
            <person name="Li F."/>
            <person name="Li D."/>
            <person name="Wei S."/>
            <person name="Han B."/>
            <person name="Jiang C."/>
            <person name="Yin Y."/>
            <person name="Xia T."/>
            <person name="Zhang Z."/>
            <person name="Bennetzen J.L."/>
            <person name="Zhao S."/>
            <person name="Wan X."/>
        </authorList>
    </citation>
    <scope>NUCLEOTIDE SEQUENCE [LARGE SCALE GENOMIC DNA]</scope>
    <source>
        <strain evidence="7">cv. Shuchazao</strain>
        <tissue evidence="6">Leaf</tissue>
    </source>
</reference>